<dbReference type="Gene3D" id="3.20.20.140">
    <property type="entry name" value="Metal-dependent hydrolases"/>
    <property type="match status" value="1"/>
</dbReference>
<dbReference type="PANTHER" id="PTHR43794:SF11">
    <property type="entry name" value="AMIDOHYDROLASE-RELATED DOMAIN-CONTAINING PROTEIN"/>
    <property type="match status" value="1"/>
</dbReference>
<accession>A0A9D2IDF6</accession>
<keyword evidence="1" id="KW-0378">Hydrolase</keyword>
<comment type="caution">
    <text evidence="3">The sequence shown here is derived from an EMBL/GenBank/DDBJ whole genome shotgun (WGS) entry which is preliminary data.</text>
</comment>
<dbReference type="AlphaFoldDB" id="A0A9D2IDF6"/>
<proteinExistence type="predicted"/>
<feature type="domain" description="Amidohydrolase-related" evidence="2">
    <location>
        <begin position="57"/>
        <end position="362"/>
    </location>
</feature>
<evidence type="ECO:0000313" key="4">
    <source>
        <dbReference type="Proteomes" id="UP000824259"/>
    </source>
</evidence>
<dbReference type="PANTHER" id="PTHR43794">
    <property type="entry name" value="AMINOHYDROLASE SSNA-RELATED"/>
    <property type="match status" value="1"/>
</dbReference>
<evidence type="ECO:0000259" key="2">
    <source>
        <dbReference type="Pfam" id="PF01979"/>
    </source>
</evidence>
<reference evidence="3" key="2">
    <citation type="submission" date="2021-04" db="EMBL/GenBank/DDBJ databases">
        <authorList>
            <person name="Gilroy R."/>
        </authorList>
    </citation>
    <scope>NUCLEOTIDE SEQUENCE</scope>
    <source>
        <strain evidence="3">CHK169-11906</strain>
    </source>
</reference>
<evidence type="ECO:0000256" key="1">
    <source>
        <dbReference type="ARBA" id="ARBA00022801"/>
    </source>
</evidence>
<reference evidence="3" key="1">
    <citation type="journal article" date="2021" name="PeerJ">
        <title>Extensive microbial diversity within the chicken gut microbiome revealed by metagenomics and culture.</title>
        <authorList>
            <person name="Gilroy R."/>
            <person name="Ravi A."/>
            <person name="Getino M."/>
            <person name="Pursley I."/>
            <person name="Horton D.L."/>
            <person name="Alikhan N.F."/>
            <person name="Baker D."/>
            <person name="Gharbi K."/>
            <person name="Hall N."/>
            <person name="Watson M."/>
            <person name="Adriaenssens E.M."/>
            <person name="Foster-Nyarko E."/>
            <person name="Jarju S."/>
            <person name="Secka A."/>
            <person name="Antonio M."/>
            <person name="Oren A."/>
            <person name="Chaudhuri R.R."/>
            <person name="La Ragione R."/>
            <person name="Hildebrand F."/>
            <person name="Pallen M.J."/>
        </authorList>
    </citation>
    <scope>NUCLEOTIDE SEQUENCE</scope>
    <source>
        <strain evidence="3">CHK169-11906</strain>
    </source>
</reference>
<dbReference type="InterPro" id="IPR050287">
    <property type="entry name" value="MTA/SAH_deaminase"/>
</dbReference>
<gene>
    <name evidence="3" type="ORF">H9779_04230</name>
</gene>
<dbReference type="InterPro" id="IPR032466">
    <property type="entry name" value="Metal_Hydrolase"/>
</dbReference>
<dbReference type="SUPFAM" id="SSF51556">
    <property type="entry name" value="Metallo-dependent hydrolases"/>
    <property type="match status" value="1"/>
</dbReference>
<protein>
    <submittedName>
        <fullName evidence="3">Amidohydrolase family protein</fullName>
    </submittedName>
</protein>
<dbReference type="GO" id="GO:0016787">
    <property type="term" value="F:hydrolase activity"/>
    <property type="evidence" value="ECO:0007669"/>
    <property type="project" value="UniProtKB-KW"/>
</dbReference>
<evidence type="ECO:0000313" key="3">
    <source>
        <dbReference type="EMBL" id="HJA98794.1"/>
    </source>
</evidence>
<name>A0A9D2IDF6_9BACT</name>
<dbReference type="InterPro" id="IPR006680">
    <property type="entry name" value="Amidohydro-rel"/>
</dbReference>
<dbReference type="Pfam" id="PF01979">
    <property type="entry name" value="Amidohydro_1"/>
    <property type="match status" value="1"/>
</dbReference>
<dbReference type="EMBL" id="DWYR01000011">
    <property type="protein sequence ID" value="HJA98794.1"/>
    <property type="molecule type" value="Genomic_DNA"/>
</dbReference>
<organism evidence="3 4">
    <name type="scientific">Candidatus Alistipes avicola</name>
    <dbReference type="NCBI Taxonomy" id="2838432"/>
    <lineage>
        <taxon>Bacteria</taxon>
        <taxon>Pseudomonadati</taxon>
        <taxon>Bacteroidota</taxon>
        <taxon>Bacteroidia</taxon>
        <taxon>Bacteroidales</taxon>
        <taxon>Rikenellaceae</taxon>
        <taxon>Alistipes</taxon>
    </lineage>
</organism>
<dbReference type="Proteomes" id="UP000824259">
    <property type="component" value="Unassembled WGS sequence"/>
</dbReference>
<sequence length="380" mass="42227">MSTFQSLRRIASNYLFTGSDMIVRPLVASAPDGRILSIEQYDQADRLPGVEFYAGLLAPGMVNAHCHLELSCLRGAIPEGGGFTAFARAMGEVRSRFEPAQREAAIDGADARMWVDGIQAVGDVSNGEESFPIKARSRLSYRTFAEVFGLKRHSAKAQLPLLDNPRTSLTPHAVYSVQDALFRSLCAEGEAPLSIHFMESPVESELFQQRGELWEWYAQTGLTCDFLHYGSPARRIVESIPSDRSVILVHDCCVTQQDIDLIMEHFTAPVWWCLCPCSNHYISRLRPPVELLRRNGLRICLGTDSLASNTSLSLLEEIRQLPEVPLLESLEWATRNGAKALGLEEVGEVAVGKRPGLILFSGLDYRTMSLTRDSRLTRIS</sequence>